<keyword evidence="4 5" id="KW-0378">Hydrolase</keyword>
<dbReference type="Pfam" id="PF03652">
    <property type="entry name" value="RuvX"/>
    <property type="match status" value="1"/>
</dbReference>
<dbReference type="SMART" id="SM00732">
    <property type="entry name" value="YqgFc"/>
    <property type="match status" value="1"/>
</dbReference>
<dbReference type="PANTHER" id="PTHR33317">
    <property type="entry name" value="POLYNUCLEOTIDYL TRANSFERASE, RIBONUCLEASE H-LIKE SUPERFAMILY PROTEIN"/>
    <property type="match status" value="1"/>
</dbReference>
<evidence type="ECO:0000256" key="4">
    <source>
        <dbReference type="ARBA" id="ARBA00022801"/>
    </source>
</evidence>
<evidence type="ECO:0000256" key="2">
    <source>
        <dbReference type="ARBA" id="ARBA00022517"/>
    </source>
</evidence>
<dbReference type="InterPro" id="IPR006641">
    <property type="entry name" value="YqgF/RNaseH-like_dom"/>
</dbReference>
<dbReference type="EMBL" id="DWZD01000048">
    <property type="protein sequence ID" value="HJA79748.1"/>
    <property type="molecule type" value="Genomic_DNA"/>
</dbReference>
<evidence type="ECO:0000313" key="8">
    <source>
        <dbReference type="EMBL" id="HJA79748.1"/>
    </source>
</evidence>
<dbReference type="HAMAP" id="MF_00651">
    <property type="entry name" value="Nuclease_YqgF"/>
    <property type="match status" value="1"/>
</dbReference>
<comment type="similarity">
    <text evidence="5">Belongs to the YqgF HJR family.</text>
</comment>
<protein>
    <recommendedName>
        <fullName evidence="5">Putative pre-16S rRNA nuclease</fullName>
        <ecNumber evidence="5">3.1.-.-</ecNumber>
    </recommendedName>
</protein>
<comment type="subcellular location">
    <subcellularLocation>
        <location evidence="5">Cytoplasm</location>
    </subcellularLocation>
</comment>
<dbReference type="AlphaFoldDB" id="A0A9D2HQ51"/>
<reference evidence="8" key="1">
    <citation type="journal article" date="2021" name="PeerJ">
        <title>Extensive microbial diversity within the chicken gut microbiome revealed by metagenomics and culture.</title>
        <authorList>
            <person name="Gilroy R."/>
            <person name="Ravi A."/>
            <person name="Getino M."/>
            <person name="Pursley I."/>
            <person name="Horton D.L."/>
            <person name="Alikhan N.F."/>
            <person name="Baker D."/>
            <person name="Gharbi K."/>
            <person name="Hall N."/>
            <person name="Watson M."/>
            <person name="Adriaenssens E.M."/>
            <person name="Foster-Nyarko E."/>
            <person name="Jarju S."/>
            <person name="Secka A."/>
            <person name="Antonio M."/>
            <person name="Oren A."/>
            <person name="Chaudhuri R.R."/>
            <person name="La Ragione R."/>
            <person name="Hildebrand F."/>
            <person name="Pallen M.J."/>
        </authorList>
    </citation>
    <scope>NUCLEOTIDE SEQUENCE</scope>
    <source>
        <strain evidence="8">5032</strain>
    </source>
</reference>
<sequence length="170" mass="18386">MKCVAIDYGLERTGLAACDEAGVLAYPLTTLRLADYPDRKAFLAALAQRVLAEAPDAVVLGLPLLDDGSESLTTRQVRNVAGRLMRRIDRPFYWMPELLSSVEAAMDLREAGLARKRHKAVLDQQAAVRILASFLALPPARRQPIEAAPSARTAPIPHDGPDGPAPRTPA</sequence>
<comment type="caution">
    <text evidence="8">The sequence shown here is derived from an EMBL/GenBank/DDBJ whole genome shotgun (WGS) entry which is preliminary data.</text>
</comment>
<feature type="domain" description="YqgF/RNase H-like" evidence="7">
    <location>
        <begin position="1"/>
        <end position="104"/>
    </location>
</feature>
<keyword evidence="1 5" id="KW-0963">Cytoplasm</keyword>
<dbReference type="GO" id="GO:0000967">
    <property type="term" value="P:rRNA 5'-end processing"/>
    <property type="evidence" value="ECO:0007669"/>
    <property type="project" value="UniProtKB-UniRule"/>
</dbReference>
<keyword evidence="2 5" id="KW-0690">Ribosome biogenesis</keyword>
<dbReference type="CDD" id="cd16964">
    <property type="entry name" value="YqgF"/>
    <property type="match status" value="1"/>
</dbReference>
<evidence type="ECO:0000256" key="6">
    <source>
        <dbReference type="SAM" id="MobiDB-lite"/>
    </source>
</evidence>
<evidence type="ECO:0000259" key="7">
    <source>
        <dbReference type="SMART" id="SM00732"/>
    </source>
</evidence>
<comment type="function">
    <text evidence="5">Could be a nuclease involved in processing of the 5'-end of pre-16S rRNA.</text>
</comment>
<dbReference type="GO" id="GO:0004518">
    <property type="term" value="F:nuclease activity"/>
    <property type="evidence" value="ECO:0007669"/>
    <property type="project" value="UniProtKB-KW"/>
</dbReference>
<dbReference type="SUPFAM" id="SSF53098">
    <property type="entry name" value="Ribonuclease H-like"/>
    <property type="match status" value="1"/>
</dbReference>
<gene>
    <name evidence="8" type="primary">ruvX</name>
    <name evidence="8" type="ORF">H9784_09330</name>
</gene>
<dbReference type="InterPro" id="IPR005227">
    <property type="entry name" value="YqgF"/>
</dbReference>
<evidence type="ECO:0000313" key="9">
    <source>
        <dbReference type="Proteomes" id="UP000823821"/>
    </source>
</evidence>
<reference evidence="8" key="2">
    <citation type="submission" date="2021-04" db="EMBL/GenBank/DDBJ databases">
        <authorList>
            <person name="Gilroy R."/>
        </authorList>
    </citation>
    <scope>NUCLEOTIDE SEQUENCE</scope>
    <source>
        <strain evidence="8">5032</strain>
    </source>
</reference>
<dbReference type="Proteomes" id="UP000823821">
    <property type="component" value="Unassembled WGS sequence"/>
</dbReference>
<feature type="region of interest" description="Disordered" evidence="6">
    <location>
        <begin position="144"/>
        <end position="170"/>
    </location>
</feature>
<evidence type="ECO:0000256" key="3">
    <source>
        <dbReference type="ARBA" id="ARBA00022722"/>
    </source>
</evidence>
<dbReference type="GO" id="GO:0016788">
    <property type="term" value="F:hydrolase activity, acting on ester bonds"/>
    <property type="evidence" value="ECO:0007669"/>
    <property type="project" value="UniProtKB-UniRule"/>
</dbReference>
<accession>A0A9D2HQ51</accession>
<dbReference type="PANTHER" id="PTHR33317:SF4">
    <property type="entry name" value="POLYNUCLEOTIDYL TRANSFERASE, RIBONUCLEASE H-LIKE SUPERFAMILY PROTEIN"/>
    <property type="match status" value="1"/>
</dbReference>
<proteinExistence type="inferred from homology"/>
<dbReference type="InterPro" id="IPR012337">
    <property type="entry name" value="RNaseH-like_sf"/>
</dbReference>
<dbReference type="NCBIfam" id="TIGR00250">
    <property type="entry name" value="RNAse_H_YqgF"/>
    <property type="match status" value="1"/>
</dbReference>
<evidence type="ECO:0000256" key="1">
    <source>
        <dbReference type="ARBA" id="ARBA00022490"/>
    </source>
</evidence>
<organism evidence="8 9">
    <name type="scientific">Candidatus Desulfovibrio intestinavium</name>
    <dbReference type="NCBI Taxonomy" id="2838534"/>
    <lineage>
        <taxon>Bacteria</taxon>
        <taxon>Pseudomonadati</taxon>
        <taxon>Thermodesulfobacteriota</taxon>
        <taxon>Desulfovibrionia</taxon>
        <taxon>Desulfovibrionales</taxon>
        <taxon>Desulfovibrionaceae</taxon>
        <taxon>Desulfovibrio</taxon>
    </lineage>
</organism>
<dbReference type="EC" id="3.1.-.-" evidence="5"/>
<dbReference type="Gene3D" id="3.30.420.140">
    <property type="entry name" value="YqgF/RNase H-like domain"/>
    <property type="match status" value="1"/>
</dbReference>
<keyword evidence="3 5" id="KW-0540">Nuclease</keyword>
<dbReference type="InterPro" id="IPR037027">
    <property type="entry name" value="YqgF/RNaseH-like_dom_sf"/>
</dbReference>
<evidence type="ECO:0000256" key="5">
    <source>
        <dbReference type="HAMAP-Rule" id="MF_00651"/>
    </source>
</evidence>
<dbReference type="GO" id="GO:0005829">
    <property type="term" value="C:cytosol"/>
    <property type="evidence" value="ECO:0007669"/>
    <property type="project" value="TreeGrafter"/>
</dbReference>
<name>A0A9D2HQ51_9BACT</name>